<dbReference type="RefSeq" id="WP_146349147.1">
    <property type="nucleotide sequence ID" value="NZ_VOBR01000001.1"/>
</dbReference>
<evidence type="ECO:0000313" key="3">
    <source>
        <dbReference type="EMBL" id="TWP54364.1"/>
    </source>
</evidence>
<protein>
    <submittedName>
        <fullName evidence="3">Amidohydrolase</fullName>
    </submittedName>
</protein>
<dbReference type="InterPro" id="IPR006680">
    <property type="entry name" value="Amidohydro-rel"/>
</dbReference>
<dbReference type="Proteomes" id="UP000316639">
    <property type="component" value="Unassembled WGS sequence"/>
</dbReference>
<dbReference type="InterPro" id="IPR032465">
    <property type="entry name" value="ACMSD"/>
</dbReference>
<sequence length="328" mass="35707">MRTIALEEHYATRAFMAGPGRQLMALAESAKAHPLVAAGLTTLVERLCDIGVDRVAAMDAAGVDVQVLSLTAPGLEQLGVAEAVPLALETNDLLAAAVRRHPSRLAGFAALPTADPEAAADELERTVREYGFRGALINGHTRGRYLDDEFFWPILERAESLEVPIYLHPTPPARQEMYVGNYAPEVAGALATSAWGWHIDTATHVIRVILSGAFDRYPGLQLVIGHLGETLPFMLPRLDLALPPELTKLNRPVGAYLRENVHYTIAGFNWTPAFLDLLLQVGADRIMFATDHPYGSMAEARAFLEQLPVSAGDKARIAHGNAERLLRL</sequence>
<dbReference type="PANTHER" id="PTHR21240">
    <property type="entry name" value="2-AMINO-3-CARBOXYLMUCONATE-6-SEMIALDEHYDE DECARBOXYLASE"/>
    <property type="match status" value="1"/>
</dbReference>
<evidence type="ECO:0000256" key="1">
    <source>
        <dbReference type="ARBA" id="ARBA00023239"/>
    </source>
</evidence>
<evidence type="ECO:0000259" key="2">
    <source>
        <dbReference type="Pfam" id="PF04909"/>
    </source>
</evidence>
<dbReference type="GO" id="GO:0016787">
    <property type="term" value="F:hydrolase activity"/>
    <property type="evidence" value="ECO:0007669"/>
    <property type="project" value="UniProtKB-KW"/>
</dbReference>
<dbReference type="Pfam" id="PF04909">
    <property type="entry name" value="Amidohydro_2"/>
    <property type="match status" value="1"/>
</dbReference>
<dbReference type="EMBL" id="VOBR01000001">
    <property type="protein sequence ID" value="TWP54364.1"/>
    <property type="molecule type" value="Genomic_DNA"/>
</dbReference>
<dbReference type="GO" id="GO:0016831">
    <property type="term" value="F:carboxy-lyase activity"/>
    <property type="evidence" value="ECO:0007669"/>
    <property type="project" value="InterPro"/>
</dbReference>
<organism evidence="3 4">
    <name type="scientific">Lentzea tibetensis</name>
    <dbReference type="NCBI Taxonomy" id="2591470"/>
    <lineage>
        <taxon>Bacteria</taxon>
        <taxon>Bacillati</taxon>
        <taxon>Actinomycetota</taxon>
        <taxon>Actinomycetes</taxon>
        <taxon>Pseudonocardiales</taxon>
        <taxon>Pseudonocardiaceae</taxon>
        <taxon>Lentzea</taxon>
    </lineage>
</organism>
<dbReference type="GO" id="GO:0005829">
    <property type="term" value="C:cytosol"/>
    <property type="evidence" value="ECO:0007669"/>
    <property type="project" value="TreeGrafter"/>
</dbReference>
<dbReference type="OrthoDB" id="8673173at2"/>
<comment type="caution">
    <text evidence="3">The sequence shown here is derived from an EMBL/GenBank/DDBJ whole genome shotgun (WGS) entry which is preliminary data.</text>
</comment>
<dbReference type="PANTHER" id="PTHR21240:SF30">
    <property type="entry name" value="AMIDOHYDROLASE-RELATED DOMAIN-CONTAINING PROTEIN-RELATED"/>
    <property type="match status" value="1"/>
</dbReference>
<gene>
    <name evidence="3" type="ORF">FKR81_02110</name>
</gene>
<name>A0A563F4R5_9PSEU</name>
<dbReference type="InterPro" id="IPR032466">
    <property type="entry name" value="Metal_Hydrolase"/>
</dbReference>
<proteinExistence type="predicted"/>
<keyword evidence="1" id="KW-0456">Lyase</keyword>
<keyword evidence="4" id="KW-1185">Reference proteome</keyword>
<dbReference type="SUPFAM" id="SSF51556">
    <property type="entry name" value="Metallo-dependent hydrolases"/>
    <property type="match status" value="1"/>
</dbReference>
<feature type="domain" description="Amidohydrolase-related" evidence="2">
    <location>
        <begin position="43"/>
        <end position="328"/>
    </location>
</feature>
<dbReference type="GO" id="GO:0019748">
    <property type="term" value="P:secondary metabolic process"/>
    <property type="evidence" value="ECO:0007669"/>
    <property type="project" value="TreeGrafter"/>
</dbReference>
<reference evidence="3 4" key="1">
    <citation type="submission" date="2019-07" db="EMBL/GenBank/DDBJ databases">
        <title>Lentzea xizangensis sp. nov., isolated from Qinghai-Tibetan Plateau Soils.</title>
        <authorList>
            <person name="Huang J."/>
        </authorList>
    </citation>
    <scope>NUCLEOTIDE SEQUENCE [LARGE SCALE GENOMIC DNA]</scope>
    <source>
        <strain evidence="3 4">FXJ1.1311</strain>
    </source>
</reference>
<evidence type="ECO:0000313" key="4">
    <source>
        <dbReference type="Proteomes" id="UP000316639"/>
    </source>
</evidence>
<keyword evidence="3" id="KW-0378">Hydrolase</keyword>
<dbReference type="AlphaFoldDB" id="A0A563F4R5"/>
<accession>A0A563F4R5</accession>
<dbReference type="Gene3D" id="3.20.20.140">
    <property type="entry name" value="Metal-dependent hydrolases"/>
    <property type="match status" value="1"/>
</dbReference>